<dbReference type="Proteomes" id="UP000830167">
    <property type="component" value="Chromosome"/>
</dbReference>
<dbReference type="Pfam" id="PF04308">
    <property type="entry name" value="RNaseH_like"/>
    <property type="match status" value="1"/>
</dbReference>
<evidence type="ECO:0000313" key="1">
    <source>
        <dbReference type="EMBL" id="UOF91086.1"/>
    </source>
</evidence>
<organism evidence="1 2">
    <name type="scientific">Fodinisporobacter ferrooxydans</name>
    <dbReference type="NCBI Taxonomy" id="2901836"/>
    <lineage>
        <taxon>Bacteria</taxon>
        <taxon>Bacillati</taxon>
        <taxon>Bacillota</taxon>
        <taxon>Bacilli</taxon>
        <taxon>Bacillales</taxon>
        <taxon>Alicyclobacillaceae</taxon>
        <taxon>Fodinisporobacter</taxon>
    </lineage>
</organism>
<name>A0ABY4CPB6_9BACL</name>
<protein>
    <submittedName>
        <fullName evidence="1">Ribonuclease H-like YkuK family protein</fullName>
    </submittedName>
</protein>
<dbReference type="InterPro" id="IPR007405">
    <property type="entry name" value="Phage_KVP40_Orf299"/>
</dbReference>
<accession>A0ABY4CPB6</accession>
<dbReference type="EMBL" id="CP089291">
    <property type="protein sequence ID" value="UOF91086.1"/>
    <property type="molecule type" value="Genomic_DNA"/>
</dbReference>
<proteinExistence type="predicted"/>
<gene>
    <name evidence="1" type="ORF">LSG31_02155</name>
</gene>
<keyword evidence="2" id="KW-1185">Reference proteome</keyword>
<dbReference type="RefSeq" id="WP_347437777.1">
    <property type="nucleotide sequence ID" value="NZ_CP089291.1"/>
</dbReference>
<dbReference type="PANTHER" id="PTHR39961:SF1">
    <property type="entry name" value="DUF458 DOMAIN-CONTAINING PROTEIN"/>
    <property type="match status" value="1"/>
</dbReference>
<evidence type="ECO:0000313" key="2">
    <source>
        <dbReference type="Proteomes" id="UP000830167"/>
    </source>
</evidence>
<dbReference type="PANTHER" id="PTHR39961">
    <property type="entry name" value="HYPOTHETICAL CYTOSOLIC PROTEIN"/>
    <property type="match status" value="1"/>
</dbReference>
<sequence>MATWKHPNKGDTSFSAICAFIRDKVNQDNGKHTFRIYLGTDSQSHGNSGVTRYVTALILHTVGKGANFFIKKMDEPLAPSLRQKIWRESVLTFEQAIELDHELSDLFNLSNVEFQIHVDCGMNGPTKDLIKEVTSMFISAGYDVVTKPDSVAASSAADRFSK</sequence>
<reference evidence="1" key="1">
    <citation type="submission" date="2021-12" db="EMBL/GenBank/DDBJ databases">
        <title>Alicyclobacillaceae gen. nov., sp. nov., isolated from chalcocite enrichment system.</title>
        <authorList>
            <person name="Jiang Z."/>
        </authorList>
    </citation>
    <scope>NUCLEOTIDE SEQUENCE</scope>
    <source>
        <strain evidence="1">MYW30-H2</strain>
    </source>
</reference>